<dbReference type="RefSeq" id="WP_044906870.1">
    <property type="nucleotide sequence ID" value="NZ_CABHIW010000040.1"/>
</dbReference>
<evidence type="ECO:0000313" key="5">
    <source>
        <dbReference type="EMBL" id="MCR0235622.1"/>
    </source>
</evidence>
<reference evidence="5" key="2">
    <citation type="journal article" date="2022" name="Clin. Infect. Dis.">
        <title>Association between Clostridium innocuum and antibiotic-associated diarrhea in adults and children: A cross-sectional study and comparative genomics analysis.</title>
        <authorList>
            <person name="Cherny K.E."/>
            <person name="Muscat E.B."/>
            <person name="Balaji A."/>
            <person name="Mukherjee J."/>
            <person name="Ozer E.A."/>
            <person name="Angarone M.P."/>
            <person name="Hauser A.R."/>
            <person name="Sichel J.S."/>
            <person name="Amponsah E."/>
            <person name="Kociolek L.K."/>
        </authorList>
    </citation>
    <scope>NUCLEOTIDE SEQUENCE</scope>
    <source>
        <strain evidence="5">NU1-AC-029v</strain>
    </source>
</reference>
<reference evidence="4 6" key="1">
    <citation type="submission" date="2014-08" db="EMBL/GenBank/DDBJ databases">
        <title>Clostridium innocuum, an unnegligible vancomycin-resistant pathogen causing extra-intestinal infections.</title>
        <authorList>
            <person name="Feng Y."/>
            <person name="Chiu C.-H."/>
        </authorList>
    </citation>
    <scope>NUCLEOTIDE SEQUENCE [LARGE SCALE GENOMIC DNA]</scope>
    <source>
        <strain evidence="4 6">AN88</strain>
    </source>
</reference>
<dbReference type="InterPro" id="IPR010982">
    <property type="entry name" value="Lambda_DNA-bd_dom_sf"/>
</dbReference>
<dbReference type="SMART" id="SM00530">
    <property type="entry name" value="HTH_XRE"/>
    <property type="match status" value="1"/>
</dbReference>
<sequence>MEISDLIKLARIEKGLTQQQLADVVFVTRQTISKWELGKSVPDQASLILLYQYLDIKDNEKKQLSKLIFNKQNIILILIAILFSPMVIGVRFICCKIDKIENRKIKAVIKVIGFVVFSSYLVSLKENVAYLLIGIFSLVYLLYQFYLSGLETK</sequence>
<feature type="transmembrane region" description="Helical" evidence="2">
    <location>
        <begin position="105"/>
        <end position="122"/>
    </location>
</feature>
<evidence type="ECO:0000313" key="4">
    <source>
        <dbReference type="EMBL" id="KGJ52071.1"/>
    </source>
</evidence>
<proteinExistence type="predicted"/>
<feature type="transmembrane region" description="Helical" evidence="2">
    <location>
        <begin position="74"/>
        <end position="93"/>
    </location>
</feature>
<accession>A0A099I3B0</accession>
<protein>
    <submittedName>
        <fullName evidence="4">Cro/Cl family transcriptional regulator</fullName>
    </submittedName>
    <submittedName>
        <fullName evidence="5">Helix-turn-helix domain-containing protein</fullName>
    </submittedName>
</protein>
<dbReference type="GO" id="GO:0003677">
    <property type="term" value="F:DNA binding"/>
    <property type="evidence" value="ECO:0007669"/>
    <property type="project" value="UniProtKB-KW"/>
</dbReference>
<keyword evidence="2" id="KW-0812">Transmembrane</keyword>
<dbReference type="PANTHER" id="PTHR46558:SF4">
    <property type="entry name" value="DNA-BIDING PHAGE PROTEIN"/>
    <property type="match status" value="1"/>
</dbReference>
<organism evidence="4 6">
    <name type="scientific">Clostridium innocuum</name>
    <dbReference type="NCBI Taxonomy" id="1522"/>
    <lineage>
        <taxon>Bacteria</taxon>
        <taxon>Bacillati</taxon>
        <taxon>Bacillota</taxon>
        <taxon>Clostridia</taxon>
        <taxon>Eubacteriales</taxon>
        <taxon>Clostridiaceae</taxon>
        <taxon>Clostridium</taxon>
    </lineage>
</organism>
<dbReference type="Proteomes" id="UP001203972">
    <property type="component" value="Unassembled WGS sequence"/>
</dbReference>
<feature type="transmembrane region" description="Helical" evidence="2">
    <location>
        <begin position="128"/>
        <end position="147"/>
    </location>
</feature>
<feature type="domain" description="HTH cro/C1-type" evidence="3">
    <location>
        <begin position="7"/>
        <end position="61"/>
    </location>
</feature>
<dbReference type="Gene3D" id="1.10.260.40">
    <property type="entry name" value="lambda repressor-like DNA-binding domains"/>
    <property type="match status" value="1"/>
</dbReference>
<dbReference type="InterPro" id="IPR001387">
    <property type="entry name" value="Cro/C1-type_HTH"/>
</dbReference>
<keyword evidence="2" id="KW-0472">Membrane</keyword>
<comment type="caution">
    <text evidence="4">The sequence shown here is derived from an EMBL/GenBank/DDBJ whole genome shotgun (WGS) entry which is preliminary data.</text>
</comment>
<dbReference type="AlphaFoldDB" id="A0A099I3B0"/>
<evidence type="ECO:0000256" key="1">
    <source>
        <dbReference type="ARBA" id="ARBA00023125"/>
    </source>
</evidence>
<gene>
    <name evidence="4" type="ORF">CIAN88_16900</name>
    <name evidence="5" type="ORF">MKC95_22940</name>
</gene>
<dbReference type="CDD" id="cd00093">
    <property type="entry name" value="HTH_XRE"/>
    <property type="match status" value="1"/>
</dbReference>
<name>A0A099I3B0_CLOIN</name>
<dbReference type="SUPFAM" id="SSF47413">
    <property type="entry name" value="lambda repressor-like DNA-binding domains"/>
    <property type="match status" value="1"/>
</dbReference>
<dbReference type="Proteomes" id="UP000030008">
    <property type="component" value="Unassembled WGS sequence"/>
</dbReference>
<dbReference type="EMBL" id="JAKTMA010000092">
    <property type="protein sequence ID" value="MCR0235622.1"/>
    <property type="molecule type" value="Genomic_DNA"/>
</dbReference>
<evidence type="ECO:0000313" key="6">
    <source>
        <dbReference type="Proteomes" id="UP000030008"/>
    </source>
</evidence>
<dbReference type="EMBL" id="JQIF01000085">
    <property type="protein sequence ID" value="KGJ52071.1"/>
    <property type="molecule type" value="Genomic_DNA"/>
</dbReference>
<dbReference type="PROSITE" id="PS50943">
    <property type="entry name" value="HTH_CROC1"/>
    <property type="match status" value="1"/>
</dbReference>
<evidence type="ECO:0000259" key="3">
    <source>
        <dbReference type="PROSITE" id="PS50943"/>
    </source>
</evidence>
<evidence type="ECO:0000256" key="2">
    <source>
        <dbReference type="SAM" id="Phobius"/>
    </source>
</evidence>
<keyword evidence="2" id="KW-1133">Transmembrane helix</keyword>
<dbReference type="PANTHER" id="PTHR46558">
    <property type="entry name" value="TRACRIPTIONAL REGULATORY PROTEIN-RELATED-RELATED"/>
    <property type="match status" value="1"/>
</dbReference>
<dbReference type="Pfam" id="PF01381">
    <property type="entry name" value="HTH_3"/>
    <property type="match status" value="1"/>
</dbReference>
<keyword evidence="1" id="KW-0238">DNA-binding</keyword>